<dbReference type="InterPro" id="IPR032675">
    <property type="entry name" value="LRR_dom_sf"/>
</dbReference>
<reference evidence="3 4" key="1">
    <citation type="submission" date="2023-09" db="EMBL/GenBank/DDBJ databases">
        <title>Nesidiocoris tenuis whole genome shotgun sequence.</title>
        <authorList>
            <person name="Shibata T."/>
            <person name="Shimoda M."/>
            <person name="Kobayashi T."/>
            <person name="Uehara T."/>
        </authorList>
    </citation>
    <scope>NUCLEOTIDE SEQUENCE [LARGE SCALE GENOMIC DNA]</scope>
    <source>
        <strain evidence="3 4">Japan</strain>
    </source>
</reference>
<feature type="compositionally biased region" description="Low complexity" evidence="1">
    <location>
        <begin position="38"/>
        <end position="47"/>
    </location>
</feature>
<proteinExistence type="predicted"/>
<feature type="domain" description="F-box" evidence="2">
    <location>
        <begin position="98"/>
        <end position="144"/>
    </location>
</feature>
<dbReference type="InterPro" id="IPR001810">
    <property type="entry name" value="F-box_dom"/>
</dbReference>
<dbReference type="PANTHER" id="PTHR38926:SF72">
    <property type="entry name" value="IM:7136021-RELATED"/>
    <property type="match status" value="1"/>
</dbReference>
<keyword evidence="3" id="KW-0418">Kinase</keyword>
<organism evidence="3 4">
    <name type="scientific">Nesidiocoris tenuis</name>
    <dbReference type="NCBI Taxonomy" id="355587"/>
    <lineage>
        <taxon>Eukaryota</taxon>
        <taxon>Metazoa</taxon>
        <taxon>Ecdysozoa</taxon>
        <taxon>Arthropoda</taxon>
        <taxon>Hexapoda</taxon>
        <taxon>Insecta</taxon>
        <taxon>Pterygota</taxon>
        <taxon>Neoptera</taxon>
        <taxon>Paraneoptera</taxon>
        <taxon>Hemiptera</taxon>
        <taxon>Heteroptera</taxon>
        <taxon>Panheteroptera</taxon>
        <taxon>Cimicomorpha</taxon>
        <taxon>Miridae</taxon>
        <taxon>Dicyphina</taxon>
        <taxon>Nesidiocoris</taxon>
    </lineage>
</organism>
<dbReference type="Pfam" id="PF12937">
    <property type="entry name" value="F-box-like"/>
    <property type="match status" value="1"/>
</dbReference>
<dbReference type="Gene3D" id="3.80.10.10">
    <property type="entry name" value="Ribonuclease Inhibitor"/>
    <property type="match status" value="1"/>
</dbReference>
<evidence type="ECO:0000256" key="1">
    <source>
        <dbReference type="SAM" id="MobiDB-lite"/>
    </source>
</evidence>
<evidence type="ECO:0000313" key="3">
    <source>
        <dbReference type="EMBL" id="BES88411.1"/>
    </source>
</evidence>
<feature type="region of interest" description="Disordered" evidence="1">
    <location>
        <begin position="1"/>
        <end position="23"/>
    </location>
</feature>
<dbReference type="PANTHER" id="PTHR38926">
    <property type="entry name" value="F-BOX DOMAIN CONTAINING PROTEIN, EXPRESSED"/>
    <property type="match status" value="1"/>
</dbReference>
<evidence type="ECO:0000313" key="4">
    <source>
        <dbReference type="Proteomes" id="UP001307889"/>
    </source>
</evidence>
<dbReference type="InterPro" id="IPR036047">
    <property type="entry name" value="F-box-like_dom_sf"/>
</dbReference>
<dbReference type="PROSITE" id="PS50181">
    <property type="entry name" value="FBOX"/>
    <property type="match status" value="1"/>
</dbReference>
<feature type="region of interest" description="Disordered" evidence="1">
    <location>
        <begin position="37"/>
        <end position="57"/>
    </location>
</feature>
<dbReference type="Proteomes" id="UP001307889">
    <property type="component" value="Chromosome 1"/>
</dbReference>
<name>A0ABN7AC58_9HEMI</name>
<evidence type="ECO:0000259" key="2">
    <source>
        <dbReference type="PROSITE" id="PS50181"/>
    </source>
</evidence>
<accession>A0ABN7AC58</accession>
<protein>
    <submittedName>
        <fullName evidence="3">S-phase kinase-associated protein</fullName>
    </submittedName>
</protein>
<dbReference type="SUPFAM" id="SSF81383">
    <property type="entry name" value="F-box domain"/>
    <property type="match status" value="1"/>
</dbReference>
<sequence>MESRKRTHSTNNNDYPVHKKVKEDLLDQSDSIQELGCSILSSSTSSSPQEAEPEIGPFDDYQSEIANAFEETENPVFVALNDFTYKIQGRNSKSRAGRNPFSNLPDEIILKILGYFSRPELVTAGLTCRRFGELAKDRNFWQRINLSRRKLDIDNIGHVLLSGVTILRLNSTIFPNPAFSSSLLQKLESFTSSVRLLDLSDAYISCSDLRRLLSKMRLLEKLSLESVEVDEGVVEEVCQNRQLTTLNLAMATGLNAKCVELIVTKLTKLKSLNLGWTRLDETAASLVCFSVSPDLTELDLSGCQFTLRNEYIVKLVERCRQIRMLDLSDCLLLSVSTLREIIQKLPLLESLAISRCCQIQAKYLVELEKLPNLKTLSVFDVNRCDELWEIQSRLPAVYINQSPFSVIARPTVGMRRTSIWKEPTS</sequence>
<dbReference type="SMART" id="SM00256">
    <property type="entry name" value="FBOX"/>
    <property type="match status" value="1"/>
</dbReference>
<gene>
    <name evidence="3" type="ORF">NTJ_01217</name>
</gene>
<dbReference type="SUPFAM" id="SSF52047">
    <property type="entry name" value="RNI-like"/>
    <property type="match status" value="1"/>
</dbReference>
<keyword evidence="3" id="KW-0808">Transferase</keyword>
<dbReference type="GO" id="GO:0016301">
    <property type="term" value="F:kinase activity"/>
    <property type="evidence" value="ECO:0007669"/>
    <property type="project" value="UniProtKB-KW"/>
</dbReference>
<dbReference type="EMBL" id="AP028909">
    <property type="protein sequence ID" value="BES88411.1"/>
    <property type="molecule type" value="Genomic_DNA"/>
</dbReference>
<keyword evidence="4" id="KW-1185">Reference proteome</keyword>